<feature type="transmembrane region" description="Helical" evidence="6">
    <location>
        <begin position="332"/>
        <end position="353"/>
    </location>
</feature>
<feature type="transmembrane region" description="Helical" evidence="6">
    <location>
        <begin position="213"/>
        <end position="233"/>
    </location>
</feature>
<reference evidence="9" key="1">
    <citation type="submission" date="2017-05" db="EMBL/GenBank/DDBJ databases">
        <authorList>
            <person name="Rodrigo-Torres L."/>
            <person name="Arahal R. D."/>
            <person name="Lucena T."/>
        </authorList>
    </citation>
    <scope>NUCLEOTIDE SEQUENCE [LARGE SCALE GENOMIC DNA]</scope>
    <source>
        <strain evidence="9">CECT 8649</strain>
    </source>
</reference>
<protein>
    <submittedName>
        <fullName evidence="8">Major Facilitator Superfamily protein</fullName>
    </submittedName>
</protein>
<dbReference type="InterPro" id="IPR050189">
    <property type="entry name" value="MFS_Efflux_Transporters"/>
</dbReference>
<dbReference type="Proteomes" id="UP000225972">
    <property type="component" value="Unassembled WGS sequence"/>
</dbReference>
<feature type="transmembrane region" description="Helical" evidence="6">
    <location>
        <begin position="46"/>
        <end position="69"/>
    </location>
</feature>
<keyword evidence="3 6" id="KW-0812">Transmembrane</keyword>
<accession>A0A238J7X6</accession>
<dbReference type="GO" id="GO:0022857">
    <property type="term" value="F:transmembrane transporter activity"/>
    <property type="evidence" value="ECO:0007669"/>
    <property type="project" value="InterPro"/>
</dbReference>
<dbReference type="OrthoDB" id="6095882at2"/>
<dbReference type="InterPro" id="IPR020846">
    <property type="entry name" value="MFS_dom"/>
</dbReference>
<dbReference type="GO" id="GO:0005886">
    <property type="term" value="C:plasma membrane"/>
    <property type="evidence" value="ECO:0007669"/>
    <property type="project" value="UniProtKB-SubCell"/>
</dbReference>
<organism evidence="8 9">
    <name type="scientific">Pelagimonas phthalicica</name>
    <dbReference type="NCBI Taxonomy" id="1037362"/>
    <lineage>
        <taxon>Bacteria</taxon>
        <taxon>Pseudomonadati</taxon>
        <taxon>Pseudomonadota</taxon>
        <taxon>Alphaproteobacteria</taxon>
        <taxon>Rhodobacterales</taxon>
        <taxon>Roseobacteraceae</taxon>
        <taxon>Pelagimonas</taxon>
    </lineage>
</organism>
<feature type="transmembrane region" description="Helical" evidence="6">
    <location>
        <begin position="100"/>
        <end position="123"/>
    </location>
</feature>
<keyword evidence="4 6" id="KW-1133">Transmembrane helix</keyword>
<dbReference type="EMBL" id="FXXP01000001">
    <property type="protein sequence ID" value="SMX26768.1"/>
    <property type="molecule type" value="Genomic_DNA"/>
</dbReference>
<dbReference type="InterPro" id="IPR036259">
    <property type="entry name" value="MFS_trans_sf"/>
</dbReference>
<evidence type="ECO:0000259" key="7">
    <source>
        <dbReference type="PROSITE" id="PS50850"/>
    </source>
</evidence>
<feature type="transmembrane region" description="Helical" evidence="6">
    <location>
        <begin position="76"/>
        <end position="94"/>
    </location>
</feature>
<dbReference type="PANTHER" id="PTHR43124">
    <property type="entry name" value="PURINE EFFLUX PUMP PBUE"/>
    <property type="match status" value="1"/>
</dbReference>
<dbReference type="PANTHER" id="PTHR43124:SF3">
    <property type="entry name" value="CHLORAMPHENICOL EFFLUX PUMP RV0191"/>
    <property type="match status" value="1"/>
</dbReference>
<dbReference type="SUPFAM" id="SSF103473">
    <property type="entry name" value="MFS general substrate transporter"/>
    <property type="match status" value="1"/>
</dbReference>
<feature type="transmembrane region" description="Helical" evidence="6">
    <location>
        <begin position="300"/>
        <end position="320"/>
    </location>
</feature>
<comment type="subcellular location">
    <subcellularLocation>
        <location evidence="1">Cell membrane</location>
        <topology evidence="1">Multi-pass membrane protein</topology>
    </subcellularLocation>
</comment>
<gene>
    <name evidence="8" type="ORF">TRP8649_00853</name>
</gene>
<feature type="transmembrane region" description="Helical" evidence="6">
    <location>
        <begin position="273"/>
        <end position="294"/>
    </location>
</feature>
<evidence type="ECO:0000256" key="2">
    <source>
        <dbReference type="ARBA" id="ARBA00022475"/>
    </source>
</evidence>
<evidence type="ECO:0000313" key="9">
    <source>
        <dbReference type="Proteomes" id="UP000225972"/>
    </source>
</evidence>
<keyword evidence="5 6" id="KW-0472">Membrane</keyword>
<dbReference type="RefSeq" id="WP_099242830.1">
    <property type="nucleotide sequence ID" value="NZ_FXXP01000001.1"/>
</dbReference>
<dbReference type="AlphaFoldDB" id="A0A238J7X6"/>
<evidence type="ECO:0000256" key="6">
    <source>
        <dbReference type="SAM" id="Phobius"/>
    </source>
</evidence>
<dbReference type="InterPro" id="IPR011701">
    <property type="entry name" value="MFS"/>
</dbReference>
<feature type="transmembrane region" description="Helical" evidence="6">
    <location>
        <begin position="130"/>
        <end position="154"/>
    </location>
</feature>
<keyword evidence="9" id="KW-1185">Reference proteome</keyword>
<feature type="transmembrane region" description="Helical" evidence="6">
    <location>
        <begin position="166"/>
        <end position="188"/>
    </location>
</feature>
<evidence type="ECO:0000256" key="1">
    <source>
        <dbReference type="ARBA" id="ARBA00004651"/>
    </source>
</evidence>
<evidence type="ECO:0000256" key="5">
    <source>
        <dbReference type="ARBA" id="ARBA00023136"/>
    </source>
</evidence>
<dbReference type="Pfam" id="PF07690">
    <property type="entry name" value="MFS_1"/>
    <property type="match status" value="1"/>
</dbReference>
<feature type="transmembrane region" description="Helical" evidence="6">
    <location>
        <begin position="359"/>
        <end position="379"/>
    </location>
</feature>
<evidence type="ECO:0000313" key="8">
    <source>
        <dbReference type="EMBL" id="SMX26768.1"/>
    </source>
</evidence>
<keyword evidence="2" id="KW-1003">Cell membrane</keyword>
<name>A0A238J7X6_9RHOB</name>
<dbReference type="PROSITE" id="PS50850">
    <property type="entry name" value="MFS"/>
    <property type="match status" value="1"/>
</dbReference>
<evidence type="ECO:0000256" key="3">
    <source>
        <dbReference type="ARBA" id="ARBA00022692"/>
    </source>
</evidence>
<feature type="transmembrane region" description="Helical" evidence="6">
    <location>
        <begin position="245"/>
        <end position="266"/>
    </location>
</feature>
<proteinExistence type="predicted"/>
<sequence>MTIPLPKPLLVLLLWFAGLGAAAQFAKIAVPFDQLQAAYPGIGAQVGWLLSLVSLVGVFLGIVAGNLVARFGAKRLLLLSLALGGALSLLQSGLPRIELMLISRVIEGLSHLIIVVAAPTLIAQLTAPRFMGLAMGLWSSFFGVSFAITAWGVIPMLGEQVLPPLFLGHGVLLLGLSGLVLLFVPTVIQHDNTAPAPQGFVASHITAFRSPRISAPAAGWLFYTLTFVSLVAILPEKLPLEVKELAVGAMPLISVIGSLAIVPILLRRFSAVQIIIAGMGAAALLVIATLAIPFGLASALTLFAVLGLIQGGSFASVPALNSDVQDRALSYGLMAQAGNTGNLLGTPLLLWAGDIGGEAGFFASTAAIYALGALAHLWLARQRRAIPN</sequence>
<feature type="domain" description="Major facilitator superfamily (MFS) profile" evidence="7">
    <location>
        <begin position="10"/>
        <end position="384"/>
    </location>
</feature>
<dbReference type="Gene3D" id="1.20.1250.20">
    <property type="entry name" value="MFS general substrate transporter like domains"/>
    <property type="match status" value="1"/>
</dbReference>
<evidence type="ECO:0000256" key="4">
    <source>
        <dbReference type="ARBA" id="ARBA00022989"/>
    </source>
</evidence>